<dbReference type="EMBL" id="GG738889">
    <property type="protein sequence ID" value="EFC40935.1"/>
    <property type="molecule type" value="Genomic_DNA"/>
</dbReference>
<dbReference type="GeneID" id="8855875"/>
<reference evidence="1 2" key="1">
    <citation type="journal article" date="2010" name="Cell">
        <title>The genome of Naegleria gruberi illuminates early eukaryotic versatility.</title>
        <authorList>
            <person name="Fritz-Laylin L.K."/>
            <person name="Prochnik S.E."/>
            <person name="Ginger M.L."/>
            <person name="Dacks J.B."/>
            <person name="Carpenter M.L."/>
            <person name="Field M.C."/>
            <person name="Kuo A."/>
            <person name="Paredez A."/>
            <person name="Chapman J."/>
            <person name="Pham J."/>
            <person name="Shu S."/>
            <person name="Neupane R."/>
            <person name="Cipriano M."/>
            <person name="Mancuso J."/>
            <person name="Tu H."/>
            <person name="Salamov A."/>
            <person name="Lindquist E."/>
            <person name="Shapiro H."/>
            <person name="Lucas S."/>
            <person name="Grigoriev I.V."/>
            <person name="Cande W.Z."/>
            <person name="Fulton C."/>
            <person name="Rokhsar D.S."/>
            <person name="Dawson S.C."/>
        </authorList>
    </citation>
    <scope>NUCLEOTIDE SEQUENCE [LARGE SCALE GENOMIC DNA]</scope>
    <source>
        <strain evidence="1 2">NEG-M</strain>
    </source>
</reference>
<proteinExistence type="predicted"/>
<organism evidence="2">
    <name type="scientific">Naegleria gruberi</name>
    <name type="common">Amoeba</name>
    <dbReference type="NCBI Taxonomy" id="5762"/>
    <lineage>
        <taxon>Eukaryota</taxon>
        <taxon>Discoba</taxon>
        <taxon>Heterolobosea</taxon>
        <taxon>Tetramitia</taxon>
        <taxon>Eutetramitia</taxon>
        <taxon>Vahlkampfiidae</taxon>
        <taxon>Naegleria</taxon>
    </lineage>
</organism>
<evidence type="ECO:0000313" key="2">
    <source>
        <dbReference type="Proteomes" id="UP000006671"/>
    </source>
</evidence>
<evidence type="ECO:0000313" key="1">
    <source>
        <dbReference type="EMBL" id="EFC40935.1"/>
    </source>
</evidence>
<accession>D2VQE9</accession>
<dbReference type="RefSeq" id="XP_002673679.1">
    <property type="nucleotide sequence ID" value="XM_002673633.1"/>
</dbReference>
<dbReference type="KEGG" id="ngr:NAEGRDRAFT_80861"/>
<keyword evidence="2" id="KW-1185">Reference proteome</keyword>
<gene>
    <name evidence="1" type="ORF">NAEGRDRAFT_80861</name>
</gene>
<dbReference type="InParanoid" id="D2VQE9"/>
<dbReference type="VEuPathDB" id="AmoebaDB:NAEGRDRAFT_80861"/>
<protein>
    <submittedName>
        <fullName evidence="1">Predicted protein</fullName>
    </submittedName>
</protein>
<dbReference type="Proteomes" id="UP000006671">
    <property type="component" value="Unassembled WGS sequence"/>
</dbReference>
<dbReference type="AlphaFoldDB" id="D2VQE9"/>
<sequence>MLLVVLGVCLTGGAIAVIMMWSLWKKQGTFRQLTFSNILDWLVMNTVWKMATYKPETSISDLILSQSSEYPSKKVKIVSVHSKIPNVENCDENLLEMYQKKCTILTLNDGYARFRTSYVPYSVYFNEIDEEDLVECEKMLIEGLERTLFYFPTVGGRYRDLNPMDEKDLALLSEEERNLVKGRQKPFLVIYHHYKLHTSERY</sequence>
<name>D2VQE9_NAEGR</name>